<dbReference type="GO" id="GO:0016020">
    <property type="term" value="C:membrane"/>
    <property type="evidence" value="ECO:0007669"/>
    <property type="project" value="UniProtKB-SubCell"/>
</dbReference>
<dbReference type="GO" id="GO:0005506">
    <property type="term" value="F:iron ion binding"/>
    <property type="evidence" value="ECO:0007669"/>
    <property type="project" value="InterPro"/>
</dbReference>
<gene>
    <name evidence="15" type="ORF">PHACADRAFT_89562</name>
</gene>
<dbReference type="HOGENOM" id="CLU_001570_2_0_1"/>
<dbReference type="InterPro" id="IPR001128">
    <property type="entry name" value="Cyt_P450"/>
</dbReference>
<feature type="non-terminal residue" evidence="15">
    <location>
        <position position="442"/>
    </location>
</feature>
<evidence type="ECO:0008006" key="17">
    <source>
        <dbReference type="Google" id="ProtNLM"/>
    </source>
</evidence>
<dbReference type="EMBL" id="JH930470">
    <property type="protein sequence ID" value="EKM58595.1"/>
    <property type="molecule type" value="Genomic_DNA"/>
</dbReference>
<keyword evidence="6" id="KW-0812">Transmembrane</keyword>
<evidence type="ECO:0000256" key="7">
    <source>
        <dbReference type="ARBA" id="ARBA00022723"/>
    </source>
</evidence>
<evidence type="ECO:0000256" key="4">
    <source>
        <dbReference type="ARBA" id="ARBA00010617"/>
    </source>
</evidence>
<keyword evidence="5 13" id="KW-0349">Heme</keyword>
<dbReference type="InterPro" id="IPR002401">
    <property type="entry name" value="Cyt_P450_E_grp-I"/>
</dbReference>
<evidence type="ECO:0000313" key="15">
    <source>
        <dbReference type="EMBL" id="EKM58595.1"/>
    </source>
</evidence>
<dbReference type="InterPro" id="IPR036396">
    <property type="entry name" value="Cyt_P450_sf"/>
</dbReference>
<dbReference type="InterPro" id="IPR017972">
    <property type="entry name" value="Cyt_P450_CS"/>
</dbReference>
<evidence type="ECO:0000256" key="5">
    <source>
        <dbReference type="ARBA" id="ARBA00022617"/>
    </source>
</evidence>
<evidence type="ECO:0000313" key="16">
    <source>
        <dbReference type="Proteomes" id="UP000008370"/>
    </source>
</evidence>
<evidence type="ECO:0000256" key="2">
    <source>
        <dbReference type="ARBA" id="ARBA00004167"/>
    </source>
</evidence>
<dbReference type="Pfam" id="PF00067">
    <property type="entry name" value="p450"/>
    <property type="match status" value="1"/>
</dbReference>
<feature type="binding site" description="axial binding residue" evidence="13">
    <location>
        <position position="357"/>
    </location>
    <ligand>
        <name>heme</name>
        <dbReference type="ChEBI" id="CHEBI:30413"/>
    </ligand>
    <ligandPart>
        <name>Fe</name>
        <dbReference type="ChEBI" id="CHEBI:18248"/>
    </ligandPart>
</feature>
<sequence length="442" mass="49776">HPSIGWGKAFVFLGYNDNWRDHCRLFHQQFHGQAIQKYQHKIVKEARKLTVGLLTTDDLTKSLRLMSAVTILDVTYGMETQHDNDPYIVLAEKATHSITRAGTPGSYMGKPAFMRYIPWWASGRLFKVEAAEWSEAVSAMFTKPLELVKKAMIQGTASPSIAMTLLGKLEDNRESSNSERLIRNIAGMALSYYGDFLRSLILHQTTTALGTTVLAMITNPTVQAVAQEQIDRVVGKDSLPDYTYRESLPYIIAIMYEVLKYEGAIHSHRMTYTAVPHRAVADDEYQRYHIPAGAIVVGNSWCPILFTSCFLFAIMHDPVRFPYPDTFDPTRWLTLDGQLSQATSDAMAAFGFGRRICPGRHFAMESVWIAMAHILAMHNVEKLVDESEKVVEPSGEYTPGLALYPVPFKAIFKPRSAAARSLIQSMALDDQCMHFIAQRQLQ</sequence>
<dbReference type="InterPro" id="IPR050364">
    <property type="entry name" value="Cytochrome_P450_fung"/>
</dbReference>
<dbReference type="KEGG" id="pco:PHACADRAFT_89562"/>
<evidence type="ECO:0000256" key="14">
    <source>
        <dbReference type="RuleBase" id="RU000461"/>
    </source>
</evidence>
<dbReference type="PROSITE" id="PS00086">
    <property type="entry name" value="CYTOCHROME_P450"/>
    <property type="match status" value="1"/>
</dbReference>
<keyword evidence="12" id="KW-0472">Membrane</keyword>
<dbReference type="PRINTS" id="PR00463">
    <property type="entry name" value="EP450I"/>
</dbReference>
<dbReference type="GeneID" id="18920649"/>
<dbReference type="SUPFAM" id="SSF48264">
    <property type="entry name" value="Cytochrome P450"/>
    <property type="match status" value="1"/>
</dbReference>
<keyword evidence="7 13" id="KW-0479">Metal-binding</keyword>
<keyword evidence="10 13" id="KW-0408">Iron</keyword>
<organism evidence="15 16">
    <name type="scientific">Phanerochaete carnosa (strain HHB-10118-sp)</name>
    <name type="common">White-rot fungus</name>
    <name type="synonym">Peniophora carnosa</name>
    <dbReference type="NCBI Taxonomy" id="650164"/>
    <lineage>
        <taxon>Eukaryota</taxon>
        <taxon>Fungi</taxon>
        <taxon>Dikarya</taxon>
        <taxon>Basidiomycota</taxon>
        <taxon>Agaricomycotina</taxon>
        <taxon>Agaricomycetes</taxon>
        <taxon>Polyporales</taxon>
        <taxon>Phanerochaetaceae</taxon>
        <taxon>Phanerochaete</taxon>
    </lineage>
</organism>
<dbReference type="Proteomes" id="UP000008370">
    <property type="component" value="Unassembled WGS sequence"/>
</dbReference>
<dbReference type="OrthoDB" id="2789670at2759"/>
<dbReference type="Gene3D" id="1.10.630.10">
    <property type="entry name" value="Cytochrome P450"/>
    <property type="match status" value="1"/>
</dbReference>
<evidence type="ECO:0000256" key="6">
    <source>
        <dbReference type="ARBA" id="ARBA00022692"/>
    </source>
</evidence>
<proteinExistence type="inferred from homology"/>
<evidence type="ECO:0000256" key="11">
    <source>
        <dbReference type="ARBA" id="ARBA00023033"/>
    </source>
</evidence>
<evidence type="ECO:0000256" key="1">
    <source>
        <dbReference type="ARBA" id="ARBA00001971"/>
    </source>
</evidence>
<reference evidence="15 16" key="1">
    <citation type="journal article" date="2012" name="BMC Genomics">
        <title>Comparative genomics of the white-rot fungi, Phanerochaete carnosa and P. chrysosporium, to elucidate the genetic basis of the distinct wood types they colonize.</title>
        <authorList>
            <person name="Suzuki H."/>
            <person name="MacDonald J."/>
            <person name="Syed K."/>
            <person name="Salamov A."/>
            <person name="Hori C."/>
            <person name="Aerts A."/>
            <person name="Henrissat B."/>
            <person name="Wiebenga A."/>
            <person name="vanKuyk P.A."/>
            <person name="Barry K."/>
            <person name="Lindquist E."/>
            <person name="LaButti K."/>
            <person name="Lapidus A."/>
            <person name="Lucas S."/>
            <person name="Coutinho P."/>
            <person name="Gong Y."/>
            <person name="Samejima M."/>
            <person name="Mahadevan R."/>
            <person name="Abou-Zaid M."/>
            <person name="de Vries R.P."/>
            <person name="Igarashi K."/>
            <person name="Yadav J.S."/>
            <person name="Grigoriev I.V."/>
            <person name="Master E.R."/>
        </authorList>
    </citation>
    <scope>NUCLEOTIDE SEQUENCE [LARGE SCALE GENOMIC DNA]</scope>
    <source>
        <strain evidence="15 16">HHB-10118-sp</strain>
    </source>
</reference>
<evidence type="ECO:0000256" key="3">
    <source>
        <dbReference type="ARBA" id="ARBA00005179"/>
    </source>
</evidence>
<evidence type="ECO:0000256" key="12">
    <source>
        <dbReference type="ARBA" id="ARBA00023136"/>
    </source>
</evidence>
<dbReference type="GO" id="GO:0004497">
    <property type="term" value="F:monooxygenase activity"/>
    <property type="evidence" value="ECO:0007669"/>
    <property type="project" value="UniProtKB-KW"/>
</dbReference>
<dbReference type="PANTHER" id="PTHR46300:SF7">
    <property type="entry name" value="P450, PUTATIVE (EUROFUNG)-RELATED"/>
    <property type="match status" value="1"/>
</dbReference>
<dbReference type="AlphaFoldDB" id="K5WGY7"/>
<keyword evidence="8" id="KW-1133">Transmembrane helix</keyword>
<dbReference type="GO" id="GO:0020037">
    <property type="term" value="F:heme binding"/>
    <property type="evidence" value="ECO:0007669"/>
    <property type="project" value="InterPro"/>
</dbReference>
<comment type="subcellular location">
    <subcellularLocation>
        <location evidence="2">Membrane</location>
        <topology evidence="2">Single-pass membrane protein</topology>
    </subcellularLocation>
</comment>
<protein>
    <recommendedName>
        <fullName evidence="17">Cytochrome P450</fullName>
    </recommendedName>
</protein>
<comment type="pathway">
    <text evidence="3">Secondary metabolite biosynthesis.</text>
</comment>
<accession>K5WGY7</accession>
<evidence type="ECO:0000256" key="10">
    <source>
        <dbReference type="ARBA" id="ARBA00023004"/>
    </source>
</evidence>
<keyword evidence="11 14" id="KW-0503">Monooxygenase</keyword>
<evidence type="ECO:0000256" key="13">
    <source>
        <dbReference type="PIRSR" id="PIRSR602401-1"/>
    </source>
</evidence>
<dbReference type="RefSeq" id="XP_007393902.1">
    <property type="nucleotide sequence ID" value="XM_007393840.1"/>
</dbReference>
<dbReference type="InParanoid" id="K5WGY7"/>
<keyword evidence="9 14" id="KW-0560">Oxidoreductase</keyword>
<dbReference type="PANTHER" id="PTHR46300">
    <property type="entry name" value="P450, PUTATIVE (EUROFUNG)-RELATED-RELATED"/>
    <property type="match status" value="1"/>
</dbReference>
<comment type="cofactor">
    <cofactor evidence="1 13">
        <name>heme</name>
        <dbReference type="ChEBI" id="CHEBI:30413"/>
    </cofactor>
</comment>
<evidence type="ECO:0000256" key="9">
    <source>
        <dbReference type="ARBA" id="ARBA00023002"/>
    </source>
</evidence>
<dbReference type="GO" id="GO:0016705">
    <property type="term" value="F:oxidoreductase activity, acting on paired donors, with incorporation or reduction of molecular oxygen"/>
    <property type="evidence" value="ECO:0007669"/>
    <property type="project" value="InterPro"/>
</dbReference>
<comment type="similarity">
    <text evidence="4 14">Belongs to the cytochrome P450 family.</text>
</comment>
<keyword evidence="16" id="KW-1185">Reference proteome</keyword>
<evidence type="ECO:0000256" key="8">
    <source>
        <dbReference type="ARBA" id="ARBA00022989"/>
    </source>
</evidence>
<name>K5WGY7_PHACS</name>